<evidence type="ECO:0000256" key="2">
    <source>
        <dbReference type="ARBA" id="ARBA00022597"/>
    </source>
</evidence>
<dbReference type="EMBL" id="FXWH01000001">
    <property type="protein sequence ID" value="SMQ66003.1"/>
    <property type="molecule type" value="Genomic_DNA"/>
</dbReference>
<protein>
    <submittedName>
        <fullName evidence="5">Phosphoenolpyruvate-dependent sugar phosphotransferase system, EIIA 1</fullName>
    </submittedName>
</protein>
<name>A0A1Y6F0K1_9GAMM</name>
<evidence type="ECO:0000256" key="1">
    <source>
        <dbReference type="ARBA" id="ARBA00022448"/>
    </source>
</evidence>
<dbReference type="Gene3D" id="2.70.70.10">
    <property type="entry name" value="Glucose Permease (Domain IIA)"/>
    <property type="match status" value="1"/>
</dbReference>
<dbReference type="GO" id="GO:0016740">
    <property type="term" value="F:transferase activity"/>
    <property type="evidence" value="ECO:0007669"/>
    <property type="project" value="UniProtKB-KW"/>
</dbReference>
<dbReference type="SUPFAM" id="SSF51261">
    <property type="entry name" value="Duplicated hybrid motif"/>
    <property type="match status" value="1"/>
</dbReference>
<keyword evidence="1" id="KW-0813">Transport</keyword>
<feature type="domain" description="PTS EIIA type-1" evidence="4">
    <location>
        <begin position="8"/>
        <end position="64"/>
    </location>
</feature>
<dbReference type="Proteomes" id="UP000194450">
    <property type="component" value="Unassembled WGS sequence"/>
</dbReference>
<evidence type="ECO:0000256" key="3">
    <source>
        <dbReference type="ARBA" id="ARBA00022679"/>
    </source>
</evidence>
<reference evidence="6" key="1">
    <citation type="submission" date="2017-04" db="EMBL/GenBank/DDBJ databases">
        <authorList>
            <person name="Varghese N."/>
            <person name="Submissions S."/>
        </authorList>
    </citation>
    <scope>NUCLEOTIDE SEQUENCE [LARGE SCALE GENOMIC DNA]</scope>
</reference>
<dbReference type="InterPro" id="IPR001127">
    <property type="entry name" value="PTS_EIIA_1_perm"/>
</dbReference>
<accession>A0A1Y6F0K1</accession>
<dbReference type="GO" id="GO:0009401">
    <property type="term" value="P:phosphoenolpyruvate-dependent sugar phosphotransferase system"/>
    <property type="evidence" value="ECO:0007669"/>
    <property type="project" value="InterPro"/>
</dbReference>
<evidence type="ECO:0000313" key="5">
    <source>
        <dbReference type="EMBL" id="SMQ66003.1"/>
    </source>
</evidence>
<dbReference type="InterPro" id="IPR011055">
    <property type="entry name" value="Dup_hybrid_motif"/>
</dbReference>
<keyword evidence="5" id="KW-0670">Pyruvate</keyword>
<dbReference type="AlphaFoldDB" id="A0A1Y6F0K1"/>
<keyword evidence="3 5" id="KW-0808">Transferase</keyword>
<keyword evidence="6" id="KW-1185">Reference proteome</keyword>
<dbReference type="Pfam" id="PF00358">
    <property type="entry name" value="PTS_EIIA_1"/>
    <property type="match status" value="1"/>
</dbReference>
<evidence type="ECO:0000259" key="4">
    <source>
        <dbReference type="Pfam" id="PF00358"/>
    </source>
</evidence>
<sequence length="167" mass="18004">MPDHDICIAAPAHGRKQPLVHHPDSVVQQQVLGSGLSLQVHGNELVAPASGLLKYVSPAGHYWHFLLPHASPASCGSKKFENCVLLFADPAFSTHLPGITKQPKLGQKIRAGTLLARLHLPVLQANLGHTALAIVFPDRSANEIDWQPGSARCNEQPFIKISLSAQQ</sequence>
<gene>
    <name evidence="5" type="ORF">SAMN06297229_1415</name>
</gene>
<evidence type="ECO:0000313" key="6">
    <source>
        <dbReference type="Proteomes" id="UP000194450"/>
    </source>
</evidence>
<proteinExistence type="predicted"/>
<keyword evidence="2" id="KW-0762">Sugar transport</keyword>
<organism evidence="5 6">
    <name type="scientific">Pseudidiomarina planktonica</name>
    <dbReference type="NCBI Taxonomy" id="1323738"/>
    <lineage>
        <taxon>Bacteria</taxon>
        <taxon>Pseudomonadati</taxon>
        <taxon>Pseudomonadota</taxon>
        <taxon>Gammaproteobacteria</taxon>
        <taxon>Alteromonadales</taxon>
        <taxon>Idiomarinaceae</taxon>
        <taxon>Pseudidiomarina</taxon>
    </lineage>
</organism>